<protein>
    <submittedName>
        <fullName evidence="1">Uncharacterized protein</fullName>
    </submittedName>
</protein>
<evidence type="ECO:0000313" key="2">
    <source>
        <dbReference type="Proteomes" id="UP001432292"/>
    </source>
</evidence>
<keyword evidence="2" id="KW-1185">Reference proteome</keyword>
<evidence type="ECO:0000313" key="1">
    <source>
        <dbReference type="EMBL" id="WUS24612.1"/>
    </source>
</evidence>
<accession>A0ABZ1VRU5</accession>
<dbReference type="Proteomes" id="UP001432292">
    <property type="component" value="Chromosome"/>
</dbReference>
<dbReference type="EMBL" id="CP108473">
    <property type="protein sequence ID" value="WUS24612.1"/>
    <property type="molecule type" value="Genomic_DNA"/>
</dbReference>
<proteinExistence type="predicted"/>
<reference evidence="1" key="1">
    <citation type="submission" date="2022-10" db="EMBL/GenBank/DDBJ databases">
        <title>The complete genomes of actinobacterial strains from the NBC collection.</title>
        <authorList>
            <person name="Joergensen T.S."/>
            <person name="Alvarez Arevalo M."/>
            <person name="Sterndorff E.B."/>
            <person name="Faurdal D."/>
            <person name="Vuksanovic O."/>
            <person name="Mourched A.-S."/>
            <person name="Charusanti P."/>
            <person name="Shaw S."/>
            <person name="Blin K."/>
            <person name="Weber T."/>
        </authorList>
    </citation>
    <scope>NUCLEOTIDE SEQUENCE</scope>
    <source>
        <strain evidence="1">NBC_01256</strain>
    </source>
</reference>
<sequence>MAYLNAVGQFADGGGAAGAFVVSAGAEPVRDGETVPAHAADFEAGADAGDRDGLRVRANC</sequence>
<gene>
    <name evidence="1" type="ORF">OG727_21325</name>
</gene>
<dbReference type="RefSeq" id="WP_329128327.1">
    <property type="nucleotide sequence ID" value="NZ_CP108473.1"/>
</dbReference>
<name>A0ABZ1VRU5_9ACTN</name>
<organism evidence="1 2">
    <name type="scientific">Streptomyces caniferus</name>
    <dbReference type="NCBI Taxonomy" id="285557"/>
    <lineage>
        <taxon>Bacteria</taxon>
        <taxon>Bacillati</taxon>
        <taxon>Actinomycetota</taxon>
        <taxon>Actinomycetes</taxon>
        <taxon>Kitasatosporales</taxon>
        <taxon>Streptomycetaceae</taxon>
        <taxon>Streptomyces</taxon>
    </lineage>
</organism>